<feature type="region of interest" description="Disordered" evidence="1">
    <location>
        <begin position="425"/>
        <end position="449"/>
    </location>
</feature>
<dbReference type="OrthoDB" id="426718at2759"/>
<sequence length="449" mass="52101">MIQTPAARSSVLPRPSRILLGATLLMFVGAFLFSTREIVHEIPLEVIQQHVIKQSGGVYRIPDGPPPTVNLVVAATSTEDTSWLTDLRVPGMETIIYIADNKSAPHHAQENKGHEAMMYHQYFYDYYDKLADVSILIHSQKMSWHVEQLLDQSMLFSLNHMDMREIQRRQFLNLRVTWGTGCSSGQINTTKVNEESGNIPEQKEMQEAFRANFNIYDIPEILATPCCSQIAVVKELVRSRPREQYKHHIQWLLDTKLDDSISGRTWEHMWQYLFLKKAVDCPIEHRAYCRLYHICFGGREQYDEWIELQQGAQRLRDEIHKLDQKKRALDEKSRRDEDEEKRRQEEHKDPELDENEQRQEAARKKQEKARADLQAKADEKKRQWLEEELSTVDEAIRVRKEVAMVRGSVEANRIAEGEDIYGDALEPGLEFTSSSSATPTPTPDRSREA</sequence>
<dbReference type="Pfam" id="PF11913">
    <property type="entry name" value="DUF3431"/>
    <property type="match status" value="1"/>
</dbReference>
<feature type="compositionally biased region" description="Basic and acidic residues" evidence="1">
    <location>
        <begin position="326"/>
        <end position="385"/>
    </location>
</feature>
<dbReference type="EMBL" id="PDLM01000007">
    <property type="protein sequence ID" value="RDW73040.1"/>
    <property type="molecule type" value="Genomic_DNA"/>
</dbReference>
<comment type="caution">
    <text evidence="2">The sequence shown here is derived from an EMBL/GenBank/DDBJ whole genome shotgun (WGS) entry which is preliminary data.</text>
</comment>
<dbReference type="PANTHER" id="PTHR37490:SF3">
    <property type="entry name" value="DUF3431 DOMAIN CONTAINING PROTEIN"/>
    <property type="match status" value="1"/>
</dbReference>
<name>A0A3D8RGF2_9HELO</name>
<gene>
    <name evidence="2" type="ORF">BP6252_06947</name>
</gene>
<proteinExistence type="predicted"/>
<evidence type="ECO:0000313" key="3">
    <source>
        <dbReference type="Proteomes" id="UP000256645"/>
    </source>
</evidence>
<dbReference type="Proteomes" id="UP000256645">
    <property type="component" value="Unassembled WGS sequence"/>
</dbReference>
<dbReference type="STRING" id="1849047.A0A3D8RGF2"/>
<evidence type="ECO:0000256" key="1">
    <source>
        <dbReference type="SAM" id="MobiDB-lite"/>
    </source>
</evidence>
<evidence type="ECO:0000313" key="2">
    <source>
        <dbReference type="EMBL" id="RDW73040.1"/>
    </source>
</evidence>
<protein>
    <submittedName>
        <fullName evidence="2">Uncharacterized protein</fullName>
    </submittedName>
</protein>
<dbReference type="PANTHER" id="PTHR37490">
    <property type="entry name" value="EXPRESSED PROTEIN"/>
    <property type="match status" value="1"/>
</dbReference>
<accession>A0A3D8RGF2</accession>
<feature type="region of interest" description="Disordered" evidence="1">
    <location>
        <begin position="326"/>
        <end position="386"/>
    </location>
</feature>
<keyword evidence="3" id="KW-1185">Reference proteome</keyword>
<dbReference type="AlphaFoldDB" id="A0A3D8RGF2"/>
<dbReference type="InterPro" id="IPR021838">
    <property type="entry name" value="DUF3431"/>
</dbReference>
<organism evidence="2 3">
    <name type="scientific">Coleophoma cylindrospora</name>
    <dbReference type="NCBI Taxonomy" id="1849047"/>
    <lineage>
        <taxon>Eukaryota</taxon>
        <taxon>Fungi</taxon>
        <taxon>Dikarya</taxon>
        <taxon>Ascomycota</taxon>
        <taxon>Pezizomycotina</taxon>
        <taxon>Leotiomycetes</taxon>
        <taxon>Helotiales</taxon>
        <taxon>Dermateaceae</taxon>
        <taxon>Coleophoma</taxon>
    </lineage>
</organism>
<reference evidence="2 3" key="1">
    <citation type="journal article" date="2018" name="IMA Fungus">
        <title>IMA Genome-F 9: Draft genome sequence of Annulohypoxylon stygium, Aspergillus mulundensis, Berkeleyomyces basicola (syn. Thielaviopsis basicola), Ceratocystis smalleyi, two Cercospora beticola strains, Coleophoma cylindrospora, Fusarium fracticaudum, Phialophora cf. hyalina, and Morchella septimelata.</title>
        <authorList>
            <person name="Wingfield B.D."/>
            <person name="Bills G.F."/>
            <person name="Dong Y."/>
            <person name="Huang W."/>
            <person name="Nel W.J."/>
            <person name="Swalarsk-Parry B.S."/>
            <person name="Vaghefi N."/>
            <person name="Wilken P.M."/>
            <person name="An Z."/>
            <person name="de Beer Z.W."/>
            <person name="De Vos L."/>
            <person name="Chen L."/>
            <person name="Duong T.A."/>
            <person name="Gao Y."/>
            <person name="Hammerbacher A."/>
            <person name="Kikkert J.R."/>
            <person name="Li Y."/>
            <person name="Li H."/>
            <person name="Li K."/>
            <person name="Li Q."/>
            <person name="Liu X."/>
            <person name="Ma X."/>
            <person name="Naidoo K."/>
            <person name="Pethybridge S.J."/>
            <person name="Sun J."/>
            <person name="Steenkamp E.T."/>
            <person name="van der Nest M.A."/>
            <person name="van Wyk S."/>
            <person name="Wingfield M.J."/>
            <person name="Xiong C."/>
            <person name="Yue Q."/>
            <person name="Zhang X."/>
        </authorList>
    </citation>
    <scope>NUCLEOTIDE SEQUENCE [LARGE SCALE GENOMIC DNA]</scope>
    <source>
        <strain evidence="2 3">BP6252</strain>
    </source>
</reference>